<dbReference type="InterPro" id="IPR011762">
    <property type="entry name" value="COA_CT_N"/>
</dbReference>
<protein>
    <submittedName>
        <fullName evidence="3">Methylmalonyl-CoA carboxyltransferase</fullName>
    </submittedName>
</protein>
<dbReference type="PRINTS" id="PR01070">
    <property type="entry name" value="ACCCTRFRASEB"/>
</dbReference>
<reference evidence="3 4" key="1">
    <citation type="submission" date="2016-02" db="EMBL/GenBank/DDBJ databases">
        <title>Complete genome sequence of Geobacillus subterraneus KCTC 3922T.</title>
        <authorList>
            <person name="Lee D.-W."/>
            <person name="Lee Y.-J."/>
            <person name="Lee S.-J."/>
            <person name="Park G.-S."/>
            <person name="Lee S.-J."/>
            <person name="Shin J.-H."/>
        </authorList>
    </citation>
    <scope>NUCLEOTIDE SEQUENCE [LARGE SCALE GENOMIC DNA]</scope>
    <source>
        <strain evidence="3 4">KCTC 3922</strain>
    </source>
</reference>
<dbReference type="SUPFAM" id="SSF52096">
    <property type="entry name" value="ClpP/crotonase"/>
    <property type="match status" value="2"/>
</dbReference>
<dbReference type="PANTHER" id="PTHR43842">
    <property type="entry name" value="PROPIONYL-COA CARBOXYLASE BETA CHAIN"/>
    <property type="match status" value="1"/>
</dbReference>
<dbReference type="InterPro" id="IPR029045">
    <property type="entry name" value="ClpP/crotonase-like_dom_sf"/>
</dbReference>
<name>A0ABM6A9P5_9BACL</name>
<dbReference type="InterPro" id="IPR011763">
    <property type="entry name" value="COA_CT_C"/>
</dbReference>
<dbReference type="Proteomes" id="UP000076226">
    <property type="component" value="Chromosome"/>
</dbReference>
<keyword evidence="4" id="KW-1185">Reference proteome</keyword>
<dbReference type="Pfam" id="PF01039">
    <property type="entry name" value="Carboxyl_trans"/>
    <property type="match status" value="1"/>
</dbReference>
<dbReference type="Gene3D" id="3.90.226.10">
    <property type="entry name" value="2-enoyl-CoA Hydratase, Chain A, domain 1"/>
    <property type="match status" value="2"/>
</dbReference>
<accession>A0ABM6A9P5</accession>
<dbReference type="PROSITE" id="PS50980">
    <property type="entry name" value="COA_CT_NTER"/>
    <property type="match status" value="1"/>
</dbReference>
<feature type="domain" description="CoA carboxyltransferase N-terminal" evidence="1">
    <location>
        <begin position="4"/>
        <end position="260"/>
    </location>
</feature>
<dbReference type="InterPro" id="IPR051047">
    <property type="entry name" value="AccD/PCCB"/>
</dbReference>
<dbReference type="InterPro" id="IPR000438">
    <property type="entry name" value="Acetyl_CoA_COase_Trfase_b_su"/>
</dbReference>
<sequence length="516" mass="56398">MSDMYDKINELYDRRREIELGGGDEKIEQQHAKGKLTARERIDLLLDEGTFVELNPFIEHRCTDFGLGEKKGPGDGVVTGYGKINGRTVFVFSQDFTVFGGALGEMHAKKITNIMDLAAKTGAPIIGLNDSGGARIQEGVLSLDGYGHIFYRNAIYSGVIPQISVIMGPCAGGAVYSPAITDFVFMVEKTSQMFITGPKVIEAVTGEKISAEDLGGARVHNTISGNAHFAAANEKEALAEVRRLLGYLPSNNHEKPPFGPIPDGDDYRPDLADVVPIDAVRPYDVRHVIAHVVDDGSFLEVQKDFAKNIVVGFARIKGEVVGLVCNQPKFMAGGLDIDSSDKAARFIRFCDSFNIPIITFEDVTGFFPGVKQEHGGIIRHGAKILYAYSEATVPKITVILRKAYGGAYVALNSKSIGADVVYAWPNAEVAVMGPQGAANIIFASEIENSPNPEATRAQKIEEYRETFANPYVAAKYGMIDDVIDPRDTRIKLIQALEMLRHKHEERPKKKHGNIPL</sequence>
<gene>
    <name evidence="3" type="ORF">GS3922_04350</name>
</gene>
<dbReference type="PROSITE" id="PS50989">
    <property type="entry name" value="COA_CT_CTER"/>
    <property type="match status" value="1"/>
</dbReference>
<proteinExistence type="predicted"/>
<evidence type="ECO:0000259" key="1">
    <source>
        <dbReference type="PROSITE" id="PS50980"/>
    </source>
</evidence>
<evidence type="ECO:0000259" key="2">
    <source>
        <dbReference type="PROSITE" id="PS50989"/>
    </source>
</evidence>
<feature type="domain" description="CoA carboxyltransferase C-terminal" evidence="2">
    <location>
        <begin position="263"/>
        <end position="498"/>
    </location>
</feature>
<dbReference type="PANTHER" id="PTHR43842:SF2">
    <property type="entry name" value="PROPIONYL-COA CARBOXYLASE BETA CHAIN, MITOCHONDRIAL"/>
    <property type="match status" value="1"/>
</dbReference>
<dbReference type="EMBL" id="CP014342">
    <property type="protein sequence ID" value="AMX82975.1"/>
    <property type="molecule type" value="Genomic_DNA"/>
</dbReference>
<organism evidence="3 4">
    <name type="scientific">Geobacillus subterraneus</name>
    <dbReference type="NCBI Taxonomy" id="129338"/>
    <lineage>
        <taxon>Bacteria</taxon>
        <taxon>Bacillati</taxon>
        <taxon>Bacillota</taxon>
        <taxon>Bacilli</taxon>
        <taxon>Bacillales</taxon>
        <taxon>Anoxybacillaceae</taxon>
        <taxon>Geobacillus</taxon>
    </lineage>
</organism>
<evidence type="ECO:0000313" key="4">
    <source>
        <dbReference type="Proteomes" id="UP000076226"/>
    </source>
</evidence>
<dbReference type="RefSeq" id="WP_063165349.1">
    <property type="nucleotide sequence ID" value="NZ_CP014342.1"/>
</dbReference>
<dbReference type="InterPro" id="IPR034733">
    <property type="entry name" value="AcCoA_carboxyl_beta"/>
</dbReference>
<evidence type="ECO:0000313" key="3">
    <source>
        <dbReference type="EMBL" id="AMX82975.1"/>
    </source>
</evidence>